<feature type="region of interest" description="Disordered" evidence="1">
    <location>
        <begin position="59"/>
        <end position="164"/>
    </location>
</feature>
<evidence type="ECO:0000313" key="3">
    <source>
        <dbReference type="EMBL" id="MXV53223.1"/>
    </source>
</evidence>
<feature type="compositionally biased region" description="Basic and acidic residues" evidence="1">
    <location>
        <begin position="121"/>
        <end position="151"/>
    </location>
</feature>
<dbReference type="RefSeq" id="WP_160846398.1">
    <property type="nucleotide sequence ID" value="NZ_WVHT01000015.1"/>
</dbReference>
<dbReference type="EMBL" id="WVHT01000015">
    <property type="protein sequence ID" value="MXV53223.1"/>
    <property type="molecule type" value="Genomic_DNA"/>
</dbReference>
<sequence>MLKNKIKAALCAFTVTTLAFAGCASGQNYDTPADTVKLNKEYSELTSDIKDLNAKLVTAQNKTSGYQSKESSSARDAMSAAQESKETASTATNGNVSDSKKAMRQAKKANNKANEAEDAADDQKENSKDITDLNKKIEKKKERLSNLDKQKAAIMAQVASPTDN</sequence>
<proteinExistence type="predicted"/>
<gene>
    <name evidence="3" type="ORF">GS399_19835</name>
</gene>
<dbReference type="Proteomes" id="UP000466586">
    <property type="component" value="Unassembled WGS sequence"/>
</dbReference>
<protein>
    <recommendedName>
        <fullName evidence="5">SlyB protein</fullName>
    </recommendedName>
</protein>
<dbReference type="AlphaFoldDB" id="A0A7K1YF44"/>
<evidence type="ECO:0000256" key="2">
    <source>
        <dbReference type="SAM" id="SignalP"/>
    </source>
</evidence>
<comment type="caution">
    <text evidence="3">The sequence shown here is derived from an EMBL/GenBank/DDBJ whole genome shotgun (WGS) entry which is preliminary data.</text>
</comment>
<name>A0A7K1YF44_9SPHI</name>
<accession>A0A7K1YF44</accession>
<evidence type="ECO:0000256" key="1">
    <source>
        <dbReference type="SAM" id="MobiDB-lite"/>
    </source>
</evidence>
<organism evidence="3 4">
    <name type="scientific">Hufsiella arboris</name>
    <dbReference type="NCBI Taxonomy" id="2695275"/>
    <lineage>
        <taxon>Bacteria</taxon>
        <taxon>Pseudomonadati</taxon>
        <taxon>Bacteroidota</taxon>
        <taxon>Sphingobacteriia</taxon>
        <taxon>Sphingobacteriales</taxon>
        <taxon>Sphingobacteriaceae</taxon>
        <taxon>Hufsiella</taxon>
    </lineage>
</organism>
<evidence type="ECO:0000313" key="4">
    <source>
        <dbReference type="Proteomes" id="UP000466586"/>
    </source>
</evidence>
<feature type="signal peptide" evidence="2">
    <location>
        <begin position="1"/>
        <end position="21"/>
    </location>
</feature>
<feature type="compositionally biased region" description="Polar residues" evidence="1">
    <location>
        <begin position="87"/>
        <end position="97"/>
    </location>
</feature>
<keyword evidence="4" id="KW-1185">Reference proteome</keyword>
<keyword evidence="2" id="KW-0732">Signal</keyword>
<reference evidence="3 4" key="1">
    <citation type="submission" date="2019-11" db="EMBL/GenBank/DDBJ databases">
        <title>Pedobacter sp. HMF7647 Genome sequencing and assembly.</title>
        <authorList>
            <person name="Kang H."/>
            <person name="Kim H."/>
            <person name="Joh K."/>
        </authorList>
    </citation>
    <scope>NUCLEOTIDE SEQUENCE [LARGE SCALE GENOMIC DNA]</scope>
    <source>
        <strain evidence="3 4">HMF7647</strain>
    </source>
</reference>
<feature type="compositionally biased region" description="Polar residues" evidence="1">
    <location>
        <begin position="59"/>
        <end position="71"/>
    </location>
</feature>
<evidence type="ECO:0008006" key="5">
    <source>
        <dbReference type="Google" id="ProtNLM"/>
    </source>
</evidence>
<dbReference type="PROSITE" id="PS51257">
    <property type="entry name" value="PROKAR_LIPOPROTEIN"/>
    <property type="match status" value="1"/>
</dbReference>
<feature type="chain" id="PRO_5029845274" description="SlyB protein" evidence="2">
    <location>
        <begin position="22"/>
        <end position="164"/>
    </location>
</feature>